<proteinExistence type="predicted"/>
<reference evidence="3" key="3">
    <citation type="journal article" date="2005" name="Nature">
        <title>The map-based sequence of the rice genome.</title>
        <authorList>
            <consortium name="International rice genome sequencing project (IRGSP)"/>
            <person name="Matsumoto T."/>
            <person name="Wu J."/>
            <person name="Kanamori H."/>
            <person name="Katayose Y."/>
            <person name="Fujisawa M."/>
            <person name="Namiki N."/>
            <person name="Mizuno H."/>
            <person name="Yamamoto K."/>
            <person name="Antonio B.A."/>
            <person name="Baba T."/>
            <person name="Sakata K."/>
            <person name="Nagamura Y."/>
            <person name="Aoki H."/>
            <person name="Arikawa K."/>
            <person name="Arita K."/>
            <person name="Bito T."/>
            <person name="Chiden Y."/>
            <person name="Fujitsuka N."/>
            <person name="Fukunaka R."/>
            <person name="Hamada M."/>
            <person name="Harada C."/>
            <person name="Hayashi A."/>
            <person name="Hijishita S."/>
            <person name="Honda M."/>
            <person name="Hosokawa S."/>
            <person name="Ichikawa Y."/>
            <person name="Idonuma A."/>
            <person name="Iijima M."/>
            <person name="Ikeda M."/>
            <person name="Ikeno M."/>
            <person name="Ito K."/>
            <person name="Ito S."/>
            <person name="Ito T."/>
            <person name="Ito Y."/>
            <person name="Ito Y."/>
            <person name="Iwabuchi A."/>
            <person name="Kamiya K."/>
            <person name="Karasawa W."/>
            <person name="Kurita K."/>
            <person name="Katagiri S."/>
            <person name="Kikuta A."/>
            <person name="Kobayashi H."/>
            <person name="Kobayashi N."/>
            <person name="Machita K."/>
            <person name="Maehara T."/>
            <person name="Masukawa M."/>
            <person name="Mizubayashi T."/>
            <person name="Mukai Y."/>
            <person name="Nagasaki H."/>
            <person name="Nagata Y."/>
            <person name="Naito S."/>
            <person name="Nakashima M."/>
            <person name="Nakama Y."/>
            <person name="Nakamichi Y."/>
            <person name="Nakamura M."/>
            <person name="Meguro A."/>
            <person name="Negishi M."/>
            <person name="Ohta I."/>
            <person name="Ohta T."/>
            <person name="Okamoto M."/>
            <person name="Ono N."/>
            <person name="Saji S."/>
            <person name="Sakaguchi M."/>
            <person name="Sakai K."/>
            <person name="Shibata M."/>
            <person name="Shimokawa T."/>
            <person name="Song J."/>
            <person name="Takazaki Y."/>
            <person name="Terasawa K."/>
            <person name="Tsugane M."/>
            <person name="Tsuji K."/>
            <person name="Ueda S."/>
            <person name="Waki K."/>
            <person name="Yamagata H."/>
            <person name="Yamamoto M."/>
            <person name="Yamamoto S."/>
            <person name="Yamane H."/>
            <person name="Yoshiki S."/>
            <person name="Yoshihara R."/>
            <person name="Yukawa K."/>
            <person name="Zhong H."/>
            <person name="Yano M."/>
            <person name="Yuan Q."/>
            <person name="Ouyang S."/>
            <person name="Liu J."/>
            <person name="Jones K.M."/>
            <person name="Gansberger K."/>
            <person name="Moffat K."/>
            <person name="Hill J."/>
            <person name="Bera J."/>
            <person name="Fadrosh D."/>
            <person name="Jin S."/>
            <person name="Johri S."/>
            <person name="Kim M."/>
            <person name="Overton L."/>
            <person name="Reardon M."/>
            <person name="Tsitrin T."/>
            <person name="Vuong H."/>
            <person name="Weaver B."/>
            <person name="Ciecko A."/>
            <person name="Tallon L."/>
            <person name="Jackson J."/>
            <person name="Pai G."/>
            <person name="Aken S.V."/>
            <person name="Utterback T."/>
            <person name="Reidmuller S."/>
            <person name="Feldblyum T."/>
            <person name="Hsiao J."/>
            <person name="Zismann V."/>
            <person name="Iobst S."/>
            <person name="de Vazeille A.R."/>
            <person name="Buell C.R."/>
            <person name="Ying K."/>
            <person name="Li Y."/>
            <person name="Lu T."/>
            <person name="Huang Y."/>
            <person name="Zhao Q."/>
            <person name="Feng Q."/>
            <person name="Zhang L."/>
            <person name="Zhu J."/>
            <person name="Weng Q."/>
            <person name="Mu J."/>
            <person name="Lu Y."/>
            <person name="Fan D."/>
            <person name="Liu Y."/>
            <person name="Guan J."/>
            <person name="Zhang Y."/>
            <person name="Yu S."/>
            <person name="Liu X."/>
            <person name="Zhang Y."/>
            <person name="Hong G."/>
            <person name="Han B."/>
            <person name="Choisne N."/>
            <person name="Demange N."/>
            <person name="Orjeda G."/>
            <person name="Samain S."/>
            <person name="Cattolico L."/>
            <person name="Pelletier E."/>
            <person name="Couloux A."/>
            <person name="Segurens B."/>
            <person name="Wincker P."/>
            <person name="D'Hont A."/>
            <person name="Scarpelli C."/>
            <person name="Weissenbach J."/>
            <person name="Salanoubat M."/>
            <person name="Quetier F."/>
            <person name="Yu Y."/>
            <person name="Kim H.R."/>
            <person name="Rambo T."/>
            <person name="Currie J."/>
            <person name="Collura K."/>
            <person name="Luo M."/>
            <person name="Yang T."/>
            <person name="Ammiraju J.S.S."/>
            <person name="Engler F."/>
            <person name="Soderlund C."/>
            <person name="Wing R.A."/>
            <person name="Palmer L.E."/>
            <person name="de la Bastide M."/>
            <person name="Spiegel L."/>
            <person name="Nascimento L."/>
            <person name="Zutavern T."/>
            <person name="O'Shaughnessy A."/>
            <person name="Dike S."/>
            <person name="Dedhia N."/>
            <person name="Preston R."/>
            <person name="Balija V."/>
            <person name="McCombie W.R."/>
            <person name="Chow T."/>
            <person name="Chen H."/>
            <person name="Chung M."/>
            <person name="Chen C."/>
            <person name="Shaw J."/>
            <person name="Wu H."/>
            <person name="Hsiao K."/>
            <person name="Chao Y."/>
            <person name="Chu M."/>
            <person name="Cheng C."/>
            <person name="Hour A."/>
            <person name="Lee P."/>
            <person name="Lin S."/>
            <person name="Lin Y."/>
            <person name="Liou J."/>
            <person name="Liu S."/>
            <person name="Hsing Y."/>
            <person name="Raghuvanshi S."/>
            <person name="Mohanty A."/>
            <person name="Bharti A.K."/>
            <person name="Gaur A."/>
            <person name="Gupta V."/>
            <person name="Kumar D."/>
            <person name="Ravi V."/>
            <person name="Vij S."/>
            <person name="Kapur A."/>
            <person name="Khurana P."/>
            <person name="Khurana P."/>
            <person name="Khurana J.P."/>
            <person name="Tyagi A.K."/>
            <person name="Gaikwad K."/>
            <person name="Singh A."/>
            <person name="Dalal V."/>
            <person name="Srivastava S."/>
            <person name="Dixit A."/>
            <person name="Pal A.K."/>
            <person name="Ghazi I.A."/>
            <person name="Yadav M."/>
            <person name="Pandit A."/>
            <person name="Bhargava A."/>
            <person name="Sureshbabu K."/>
            <person name="Batra K."/>
            <person name="Sharma T.R."/>
            <person name="Mohapatra T."/>
            <person name="Singh N.K."/>
            <person name="Messing J."/>
            <person name="Nelson A.B."/>
            <person name="Fuks G."/>
            <person name="Kavchok S."/>
            <person name="Keizer G."/>
            <person name="Linton E."/>
            <person name="Llaca V."/>
            <person name="Song R."/>
            <person name="Tanyolac B."/>
            <person name="Young S."/>
            <person name="Ho-Il K."/>
            <person name="Hahn J.H."/>
            <person name="Sangsakoo G."/>
            <person name="Vanavichit A."/>
            <person name="de Mattos Luiz.A.T."/>
            <person name="Zimmer P.D."/>
            <person name="Malone G."/>
            <person name="Dellagostin O."/>
            <person name="de Oliveira A.C."/>
            <person name="Bevan M."/>
            <person name="Bancroft I."/>
            <person name="Minx P."/>
            <person name="Cordum H."/>
            <person name="Wilson R."/>
            <person name="Cheng Z."/>
            <person name="Jin W."/>
            <person name="Jiang J."/>
            <person name="Leong S.A."/>
            <person name="Iwama H."/>
            <person name="Gojobori T."/>
            <person name="Itoh T."/>
            <person name="Niimura Y."/>
            <person name="Fujii Y."/>
            <person name="Habara T."/>
            <person name="Sakai H."/>
            <person name="Sato Y."/>
            <person name="Wilson G."/>
            <person name="Kumar K."/>
            <person name="McCouch S."/>
            <person name="Juretic N."/>
            <person name="Hoen D."/>
            <person name="Wright S."/>
            <person name="Bruskiewich R."/>
            <person name="Bureau T."/>
            <person name="Miyao A."/>
            <person name="Hirochika H."/>
            <person name="Nishikawa T."/>
            <person name="Kadowaki K."/>
            <person name="Sugiura M."/>
            <person name="Burr B."/>
            <person name="Sasaki T."/>
        </authorList>
    </citation>
    <scope>NUCLEOTIDE SEQUENCE [LARGE SCALE GENOMIC DNA]</scope>
    <source>
        <strain evidence="3">cv. Nipponbare</strain>
    </source>
</reference>
<name>Q6YWB6_ORYSJ</name>
<evidence type="ECO:0000313" key="2">
    <source>
        <dbReference type="EMBL" id="BAD17570.1"/>
    </source>
</evidence>
<dbReference type="EMBL" id="AP005787">
    <property type="protein sequence ID" value="BAD17570.1"/>
    <property type="molecule type" value="Genomic_DNA"/>
</dbReference>
<accession>Q6YWB6</accession>
<reference evidence="2" key="2">
    <citation type="submission" date="2002-09" db="EMBL/GenBank/DDBJ databases">
        <title>Oryza sativa nipponbare(GA3) genomic DNA, chromosome 9, PAC clone:P0501E09.</title>
        <authorList>
            <person name="Sasaki T."/>
            <person name="Matsumoto T."/>
            <person name="Hattori M."/>
            <person name="Sakaki Y."/>
            <person name="Katayose Y."/>
        </authorList>
    </citation>
    <scope>NUCLEOTIDE SEQUENCE</scope>
</reference>
<reference evidence="1" key="1">
    <citation type="submission" date="2002-07" db="EMBL/GenBank/DDBJ databases">
        <title>Oryza sativa nipponbare(GA3) genomic DNA, chromosome 9, PAC clone:P0584E12.</title>
        <authorList>
            <person name="Sasaki T."/>
            <person name="Matsumoto T."/>
            <person name="Hattori M."/>
            <person name="Sakaki Y."/>
            <person name="Katayose Y."/>
        </authorList>
    </citation>
    <scope>NUCLEOTIDE SEQUENCE</scope>
</reference>
<dbReference type="Proteomes" id="UP000000763">
    <property type="component" value="Chromosome 9"/>
</dbReference>
<organism evidence="2 3">
    <name type="scientific">Oryza sativa subsp. japonica</name>
    <name type="common">Rice</name>
    <dbReference type="NCBI Taxonomy" id="39947"/>
    <lineage>
        <taxon>Eukaryota</taxon>
        <taxon>Viridiplantae</taxon>
        <taxon>Streptophyta</taxon>
        <taxon>Embryophyta</taxon>
        <taxon>Tracheophyta</taxon>
        <taxon>Spermatophyta</taxon>
        <taxon>Magnoliopsida</taxon>
        <taxon>Liliopsida</taxon>
        <taxon>Poales</taxon>
        <taxon>Poaceae</taxon>
        <taxon>BOP clade</taxon>
        <taxon>Oryzoideae</taxon>
        <taxon>Oryzeae</taxon>
        <taxon>Oryzinae</taxon>
        <taxon>Oryza</taxon>
        <taxon>Oryza sativa</taxon>
    </lineage>
</organism>
<sequence>MGCTTAPSRGRPTLESVVVAVPAKTGLSFHPPPACLQLTHQCSTTINLLSARTPLHRRPPPASLRTVSAFAVGHGSARRPGLRYQPRLLVPS</sequence>
<evidence type="ECO:0000313" key="3">
    <source>
        <dbReference type="Proteomes" id="UP000000763"/>
    </source>
</evidence>
<reference evidence="3" key="4">
    <citation type="journal article" date="2008" name="Nucleic Acids Res.">
        <title>The rice annotation project database (RAP-DB): 2008 update.</title>
        <authorList>
            <consortium name="The rice annotation project (RAP)"/>
        </authorList>
    </citation>
    <scope>GENOME REANNOTATION</scope>
    <source>
        <strain evidence="3">cv. Nipponbare</strain>
    </source>
</reference>
<gene>
    <name evidence="2" type="ORF">P0501E09.15</name>
    <name evidence="1" type="ORF">P0584E12.42</name>
</gene>
<dbReference type="AlphaFoldDB" id="Q6YWB6"/>
<protein>
    <submittedName>
        <fullName evidence="2">Uncharacterized protein</fullName>
    </submittedName>
</protein>
<dbReference type="EMBL" id="AP005591">
    <property type="protein sequence ID" value="BAD17403.1"/>
    <property type="molecule type" value="Genomic_DNA"/>
</dbReference>
<evidence type="ECO:0000313" key="1">
    <source>
        <dbReference type="EMBL" id="BAD17403.1"/>
    </source>
</evidence>